<evidence type="ECO:0000313" key="6">
    <source>
        <dbReference type="EMBL" id="KAJ1975417.1"/>
    </source>
</evidence>
<feature type="region of interest" description="Disordered" evidence="4">
    <location>
        <begin position="360"/>
        <end position="385"/>
    </location>
</feature>
<dbReference type="Gene3D" id="1.20.930.10">
    <property type="entry name" value="Conserved domain common to transcription factors TFIIS, elongin A, CRSP70"/>
    <property type="match status" value="1"/>
</dbReference>
<sequence>MSQDAKHPAKADDFDADLFGEGGANGSDLSDLGELSSGDELNDKSATAAKPGADQNDDRPALPSFKRRRDGASFNQRDKAATADDRPASRSRLDANRAPRRREWDDDDEAEAPPAEPVDPKKAIVDQVRQDFDAALKIGVSSRRRKNDIDLENQVDEIVARLRERMKEMAELDRLHNSEKRPAIGKVGMLPLVTEQLRKAVYQDQLLEGGILDAVRVWLEPLDDGALPALDIQVELFDFIEKLPIRTEHLRESGLGRIVMFFSKCPRVDPRIQRKADELVLKWSRPIIQRSTSYKDRSLHRTGEFGRSRPGATPARGRNTGQLDLTADVPTNRVRVPRHLAPSYDVMPSVSPLVRQLAATNRQQPEHYKRLKARMNKNRSRASNR</sequence>
<dbReference type="PANTHER" id="PTHR46010">
    <property type="entry name" value="PROTEIN IWS1 HOMOLOG"/>
    <property type="match status" value="1"/>
</dbReference>
<gene>
    <name evidence="6" type="primary">IWS1</name>
    <name evidence="6" type="ORF">H4R34_004342</name>
</gene>
<dbReference type="PANTHER" id="PTHR46010:SF1">
    <property type="entry name" value="PROTEIN IWS1 HOMOLOG"/>
    <property type="match status" value="1"/>
</dbReference>
<dbReference type="Proteomes" id="UP001151582">
    <property type="component" value="Unassembled WGS sequence"/>
</dbReference>
<dbReference type="EMBL" id="JANBQB010000529">
    <property type="protein sequence ID" value="KAJ1975417.1"/>
    <property type="molecule type" value="Genomic_DNA"/>
</dbReference>
<proteinExistence type="inferred from homology"/>
<dbReference type="InterPro" id="IPR051037">
    <property type="entry name" value="RNAPII_TF_IWS1"/>
</dbReference>
<evidence type="ECO:0000256" key="3">
    <source>
        <dbReference type="PROSITE-ProRule" id="PRU00649"/>
    </source>
</evidence>
<dbReference type="AlphaFoldDB" id="A0A9W8EB86"/>
<evidence type="ECO:0000256" key="4">
    <source>
        <dbReference type="SAM" id="MobiDB-lite"/>
    </source>
</evidence>
<feature type="compositionally biased region" description="Low complexity" evidence="4">
    <location>
        <begin position="26"/>
        <end position="39"/>
    </location>
</feature>
<evidence type="ECO:0000256" key="1">
    <source>
        <dbReference type="ARBA" id="ARBA00037349"/>
    </source>
</evidence>
<accession>A0A9W8EB86</accession>
<evidence type="ECO:0000313" key="7">
    <source>
        <dbReference type="Proteomes" id="UP001151582"/>
    </source>
</evidence>
<evidence type="ECO:0000256" key="2">
    <source>
        <dbReference type="ARBA" id="ARBA00037992"/>
    </source>
</evidence>
<keyword evidence="3" id="KW-0539">Nucleus</keyword>
<dbReference type="GO" id="GO:0005634">
    <property type="term" value="C:nucleus"/>
    <property type="evidence" value="ECO:0007669"/>
    <property type="project" value="UniProtKB-SubCell"/>
</dbReference>
<feature type="compositionally biased region" description="Basic residues" evidence="4">
    <location>
        <begin position="369"/>
        <end position="385"/>
    </location>
</feature>
<evidence type="ECO:0000259" key="5">
    <source>
        <dbReference type="PROSITE" id="PS51319"/>
    </source>
</evidence>
<dbReference type="OrthoDB" id="21124at2759"/>
<dbReference type="PROSITE" id="PS51319">
    <property type="entry name" value="TFIIS_N"/>
    <property type="match status" value="1"/>
</dbReference>
<keyword evidence="7" id="KW-1185">Reference proteome</keyword>
<comment type="caution">
    <text evidence="6">The sequence shown here is derived from an EMBL/GenBank/DDBJ whole genome shotgun (WGS) entry which is preliminary data.</text>
</comment>
<comment type="subcellular location">
    <subcellularLocation>
        <location evidence="3">Nucleus</location>
    </subcellularLocation>
</comment>
<name>A0A9W8EB86_9FUNG</name>
<dbReference type="Pfam" id="PF08711">
    <property type="entry name" value="Med26"/>
    <property type="match status" value="1"/>
</dbReference>
<feature type="compositionally biased region" description="Basic and acidic residues" evidence="4">
    <location>
        <begin position="76"/>
        <end position="104"/>
    </location>
</feature>
<dbReference type="InterPro" id="IPR035441">
    <property type="entry name" value="TFIIS/LEDGF_dom_sf"/>
</dbReference>
<feature type="compositionally biased region" description="Basic and acidic residues" evidence="4">
    <location>
        <begin position="1"/>
        <end position="13"/>
    </location>
</feature>
<protein>
    <submittedName>
        <fullName evidence="6">Transcription factor iws1</fullName>
    </submittedName>
</protein>
<feature type="domain" description="TFIIS N-terminal" evidence="5">
    <location>
        <begin position="213"/>
        <end position="290"/>
    </location>
</feature>
<dbReference type="InterPro" id="IPR017923">
    <property type="entry name" value="TFIIS_N"/>
</dbReference>
<comment type="function">
    <text evidence="1">Transcription factor involved in RNA polymerase II transcription regulation. May function in both SPT15/TBP post-recruitment and recruitment steps of transcription.</text>
</comment>
<feature type="region of interest" description="Disordered" evidence="4">
    <location>
        <begin position="1"/>
        <end position="124"/>
    </location>
</feature>
<feature type="region of interest" description="Disordered" evidence="4">
    <location>
        <begin position="298"/>
        <end position="326"/>
    </location>
</feature>
<dbReference type="GO" id="GO:0016973">
    <property type="term" value="P:poly(A)+ mRNA export from nucleus"/>
    <property type="evidence" value="ECO:0007669"/>
    <property type="project" value="TreeGrafter"/>
</dbReference>
<organism evidence="6 7">
    <name type="scientific">Dimargaris verticillata</name>
    <dbReference type="NCBI Taxonomy" id="2761393"/>
    <lineage>
        <taxon>Eukaryota</taxon>
        <taxon>Fungi</taxon>
        <taxon>Fungi incertae sedis</taxon>
        <taxon>Zoopagomycota</taxon>
        <taxon>Kickxellomycotina</taxon>
        <taxon>Dimargaritomycetes</taxon>
        <taxon>Dimargaritales</taxon>
        <taxon>Dimargaritaceae</taxon>
        <taxon>Dimargaris</taxon>
    </lineage>
</organism>
<reference evidence="6" key="1">
    <citation type="submission" date="2022-07" db="EMBL/GenBank/DDBJ databases">
        <title>Phylogenomic reconstructions and comparative analyses of Kickxellomycotina fungi.</title>
        <authorList>
            <person name="Reynolds N.K."/>
            <person name="Stajich J.E."/>
            <person name="Barry K."/>
            <person name="Grigoriev I.V."/>
            <person name="Crous P."/>
            <person name="Smith M.E."/>
        </authorList>
    </citation>
    <scope>NUCLEOTIDE SEQUENCE</scope>
    <source>
        <strain evidence="6">RSA 567</strain>
    </source>
</reference>
<comment type="similarity">
    <text evidence="2">Belongs to the IWS1 family.</text>
</comment>
<feature type="compositionally biased region" description="Basic and acidic residues" evidence="4">
    <location>
        <begin position="298"/>
        <end position="307"/>
    </location>
</feature>